<evidence type="ECO:0000259" key="2">
    <source>
        <dbReference type="PROSITE" id="PS50035"/>
    </source>
</evidence>
<feature type="region of interest" description="Disordered" evidence="1">
    <location>
        <begin position="727"/>
        <end position="754"/>
    </location>
</feature>
<accession>A0AAJ6CGJ7</accession>
<dbReference type="Pfam" id="PF13091">
    <property type="entry name" value="PLDc_2"/>
    <property type="match status" value="1"/>
</dbReference>
<dbReference type="InterPro" id="IPR001736">
    <property type="entry name" value="PLipase_D/transphosphatidylase"/>
</dbReference>
<dbReference type="PROSITE" id="PS50035">
    <property type="entry name" value="PLD"/>
    <property type="match status" value="1"/>
</dbReference>
<feature type="compositionally biased region" description="Polar residues" evidence="1">
    <location>
        <begin position="422"/>
        <end position="431"/>
    </location>
</feature>
<feature type="compositionally biased region" description="Basic and acidic residues" evidence="1">
    <location>
        <begin position="737"/>
        <end position="754"/>
    </location>
</feature>
<evidence type="ECO:0000313" key="4">
    <source>
        <dbReference type="Proteomes" id="UP001219567"/>
    </source>
</evidence>
<dbReference type="EMBL" id="CP119943">
    <property type="protein sequence ID" value="WFC98320.1"/>
    <property type="molecule type" value="Genomic_DNA"/>
</dbReference>
<gene>
    <name evidence="3" type="ORF">MYAM1_001046</name>
</gene>
<sequence>MPASDLINSAKHHHYRDNDMSDAAASLYAEDTVTARLAGSRDSSPDEVMKHLLKGPLHHWLEGSPCAQRAKHWNWNNGATSPNNQAPSAEELEFVRKQYRYATEAEGGPGELYLKLLADCMLPLTSSPLSNVVSPQIMASTGVVPLSIFSTGPDIIQHYYECIIQAKEEVILLTNYWQQGKNVDKIASAIRELNRRTAGRNTNKIVFKLMWDRGPQTVADLFRNRKEVPPNKWKENGLPSPEELTHIDLEILNYHRPLMGTFHAKLLLVDRSLALLNSINIQDRPNLEACVHLEGDIVNAVYDHALISWGLKMNPSLPCLDKPASPTVSEQAFALPELTDERLQQLSRGALHQLKEEDIETVRQEHIPMRVQLADLVDSMVSARANATDAQSQKNQVSQQDSENAARRVAAVWRKKARDSQQKAQEPSSSLLPGPLKEGALRFLGKDSSSSWNVQRTRLDAMRSSELDPSFAAQLLGRITRSLDFANNSQVSGELRPEKIEQSKGGWEAQNLMGLLDFQPVIVHTPHKPVPMALVNRRPFGTPGHSDIKNPQAAAWLAGFRYAQRHVFIQSPTLNAAPVKAAILGCVRRGVRVELWLDLGFNDKSESMPFQGGTNEQVVSHLFKTLRQDGQGKERLLEVYWYTGKDMDRPLNAVRKQRNCHVKFAAFDGRVAILGSGNQDTQSWFHSQEINVMVDSKQIVSEWTTGLRRNQSTSIYGRVDAATGIWSGKQGNQVSDTGKDLEKKLSKSPDQTHT</sequence>
<evidence type="ECO:0000256" key="1">
    <source>
        <dbReference type="SAM" id="MobiDB-lite"/>
    </source>
</evidence>
<dbReference type="PANTHER" id="PTHR21248:SF22">
    <property type="entry name" value="PHOSPHOLIPASE D"/>
    <property type="match status" value="1"/>
</dbReference>
<dbReference type="Proteomes" id="UP001219567">
    <property type="component" value="Chromosome 1"/>
</dbReference>
<dbReference type="SUPFAM" id="SSF56024">
    <property type="entry name" value="Phospholipase D/nuclease"/>
    <property type="match status" value="2"/>
</dbReference>
<dbReference type="GO" id="GO:0032049">
    <property type="term" value="P:cardiolipin biosynthetic process"/>
    <property type="evidence" value="ECO:0007669"/>
    <property type="project" value="UniProtKB-ARBA"/>
</dbReference>
<name>A0AAJ6CGJ7_9BASI</name>
<dbReference type="InterPro" id="IPR025202">
    <property type="entry name" value="PLD-like_dom"/>
</dbReference>
<protein>
    <recommendedName>
        <fullName evidence="2">PLD phosphodiesterase domain-containing protein</fullName>
    </recommendedName>
</protein>
<evidence type="ECO:0000313" key="3">
    <source>
        <dbReference type="EMBL" id="WFC98320.1"/>
    </source>
</evidence>
<organism evidence="3 4">
    <name type="scientific">Malassezia yamatoensis</name>
    <dbReference type="NCBI Taxonomy" id="253288"/>
    <lineage>
        <taxon>Eukaryota</taxon>
        <taxon>Fungi</taxon>
        <taxon>Dikarya</taxon>
        <taxon>Basidiomycota</taxon>
        <taxon>Ustilaginomycotina</taxon>
        <taxon>Malasseziomycetes</taxon>
        <taxon>Malasseziales</taxon>
        <taxon>Malasseziaceae</taxon>
        <taxon>Malassezia</taxon>
    </lineage>
</organism>
<feature type="region of interest" description="Disordered" evidence="1">
    <location>
        <begin position="385"/>
        <end position="436"/>
    </location>
</feature>
<reference evidence="3 4" key="1">
    <citation type="submission" date="2023-03" db="EMBL/GenBank/DDBJ databases">
        <title>Mating type loci evolution in Malassezia.</title>
        <authorList>
            <person name="Coelho M.A."/>
        </authorList>
    </citation>
    <scope>NUCLEOTIDE SEQUENCE [LARGE SCALE GENOMIC DNA]</scope>
    <source>
        <strain evidence="3 4">CBS 9725</strain>
    </source>
</reference>
<dbReference type="GO" id="GO:0030572">
    <property type="term" value="F:phosphatidyltransferase activity"/>
    <property type="evidence" value="ECO:0007669"/>
    <property type="project" value="UniProtKB-ARBA"/>
</dbReference>
<dbReference type="CDD" id="cd00138">
    <property type="entry name" value="PLDc_SF"/>
    <property type="match status" value="1"/>
</dbReference>
<dbReference type="PANTHER" id="PTHR21248">
    <property type="entry name" value="CARDIOLIPIN SYNTHASE"/>
    <property type="match status" value="1"/>
</dbReference>
<dbReference type="Gene3D" id="3.30.870.10">
    <property type="entry name" value="Endonuclease Chain A"/>
    <property type="match status" value="2"/>
</dbReference>
<feature type="compositionally biased region" description="Polar residues" evidence="1">
    <location>
        <begin position="388"/>
        <end position="403"/>
    </location>
</feature>
<proteinExistence type="predicted"/>
<keyword evidence="4" id="KW-1185">Reference proteome</keyword>
<dbReference type="AlphaFoldDB" id="A0AAJ6CGJ7"/>
<feature type="domain" description="PLD phosphodiesterase" evidence="2">
    <location>
        <begin position="258"/>
        <end position="285"/>
    </location>
</feature>